<keyword evidence="2 4" id="KW-0560">Oxidoreductase</keyword>
<reference evidence="6" key="1">
    <citation type="submission" date="2015-05" db="EMBL/GenBank/DDBJ databases">
        <authorList>
            <person name="Rovetto F."/>
            <person name="Cocolin L."/>
            <person name="Illeghems K."/>
            <person name="Van Nieuwerburgh F."/>
            <person name="Houf K."/>
        </authorList>
    </citation>
    <scope>NUCLEOTIDE SEQUENCE [LARGE SCALE GENOMIC DNA]</scope>
    <source>
        <strain evidence="6">DU22</strain>
    </source>
</reference>
<dbReference type="Pfam" id="PF00106">
    <property type="entry name" value="adh_short"/>
    <property type="match status" value="1"/>
</dbReference>
<protein>
    <submittedName>
        <fullName evidence="4">3-oxoacyl-[acyl-carrier-protein] reductase FabG</fullName>
        <ecNumber evidence="4">1.1.1.100</ecNumber>
    </submittedName>
    <submittedName>
        <fullName evidence="5">SDR family oxidoreductase</fullName>
    </submittedName>
</protein>
<dbReference type="AlphaFoldDB" id="A0A1C0B8S7"/>
<reference evidence="4" key="2">
    <citation type="submission" date="2015-05" db="EMBL/GenBank/DDBJ databases">
        <authorList>
            <person name="Wang D.B."/>
            <person name="Wang M."/>
        </authorList>
    </citation>
    <scope>NUCLEOTIDE SEQUENCE [LARGE SCALE GENOMIC DNA]</scope>
    <source>
        <strain evidence="4">DU22</strain>
    </source>
</reference>
<accession>A0A1C0B8S7</accession>
<name>A0A1C0B8S7_9BACT</name>
<organism evidence="4 6">
    <name type="scientific">Aliarcobacter thereius</name>
    <dbReference type="NCBI Taxonomy" id="544718"/>
    <lineage>
        <taxon>Bacteria</taxon>
        <taxon>Pseudomonadati</taxon>
        <taxon>Campylobacterota</taxon>
        <taxon>Epsilonproteobacteria</taxon>
        <taxon>Campylobacterales</taxon>
        <taxon>Arcobacteraceae</taxon>
        <taxon>Aliarcobacter</taxon>
    </lineage>
</organism>
<evidence type="ECO:0000313" key="7">
    <source>
        <dbReference type="Proteomes" id="UP000308001"/>
    </source>
</evidence>
<dbReference type="Gene3D" id="3.40.50.720">
    <property type="entry name" value="NAD(P)-binding Rossmann-like Domain"/>
    <property type="match status" value="1"/>
</dbReference>
<dbReference type="EMBL" id="VBUF01000001">
    <property type="protein sequence ID" value="TLS73354.1"/>
    <property type="molecule type" value="Genomic_DNA"/>
</dbReference>
<dbReference type="PRINTS" id="PR00080">
    <property type="entry name" value="SDRFAMILY"/>
</dbReference>
<dbReference type="SUPFAM" id="SSF51735">
    <property type="entry name" value="NAD(P)-binding Rossmann-fold domains"/>
    <property type="match status" value="1"/>
</dbReference>
<dbReference type="RefSeq" id="WP_066185980.1">
    <property type="nucleotide sequence ID" value="NZ_LCUJ01000002.1"/>
</dbReference>
<dbReference type="GO" id="GO:0048038">
    <property type="term" value="F:quinone binding"/>
    <property type="evidence" value="ECO:0007669"/>
    <property type="project" value="TreeGrafter"/>
</dbReference>
<comment type="caution">
    <text evidence="4">The sequence shown here is derived from an EMBL/GenBank/DDBJ whole genome shotgun (WGS) entry which is preliminary data.</text>
</comment>
<proteinExistence type="inferred from homology"/>
<evidence type="ECO:0000313" key="5">
    <source>
        <dbReference type="EMBL" id="TLS73354.1"/>
    </source>
</evidence>
<evidence type="ECO:0000256" key="2">
    <source>
        <dbReference type="ARBA" id="ARBA00023002"/>
    </source>
</evidence>
<evidence type="ECO:0000256" key="3">
    <source>
        <dbReference type="RuleBase" id="RU000363"/>
    </source>
</evidence>
<dbReference type="Proteomes" id="UP000308001">
    <property type="component" value="Unassembled WGS sequence"/>
</dbReference>
<dbReference type="PANTHER" id="PTHR42760">
    <property type="entry name" value="SHORT-CHAIN DEHYDROGENASES/REDUCTASES FAMILY MEMBER"/>
    <property type="match status" value="1"/>
</dbReference>
<reference evidence="5 7" key="3">
    <citation type="submission" date="2019-05" db="EMBL/GenBank/DDBJ databases">
        <title>Arcobacter cibarius and Arcobacter thereius providing challenges in identification an antibiotic susceptibility and Quinolone resistance.</title>
        <authorList>
            <person name="Busch A."/>
            <person name="Hanel I."/>
            <person name="Hotzel H."/>
            <person name="Tomaso H."/>
        </authorList>
    </citation>
    <scope>NUCLEOTIDE SEQUENCE [LARGE SCALE GENOMIC DNA]</scope>
    <source>
        <strain evidence="5 7">17CS1191_2</strain>
    </source>
</reference>
<evidence type="ECO:0000313" key="6">
    <source>
        <dbReference type="Proteomes" id="UP000093281"/>
    </source>
</evidence>
<dbReference type="FunFam" id="3.40.50.720:FF:000173">
    <property type="entry name" value="3-oxoacyl-[acyl-carrier protein] reductase"/>
    <property type="match status" value="1"/>
</dbReference>
<sequence>MNKVVVITGTSKGIGKAMALYYLNKNFVVAGCSRSSSSIDHENYRHFELDITDEKSIVSMVRAIKKEFKKIDILINNAGIASMNHILTTSNESISKLFNTNFLGTFLFTREVAKVMMKEKYGRVINFSTVAKPLRLEGEAVYAASKAAIESFTQTSSKELSSFNITVNAIGPTPIETDLIKAVPKDKIEDLLNKQTIKRFGIFEDIINVVDFFIDDRSSFITGQIIYLGGVNN</sequence>
<dbReference type="InterPro" id="IPR002347">
    <property type="entry name" value="SDR_fam"/>
</dbReference>
<dbReference type="InterPro" id="IPR036291">
    <property type="entry name" value="NAD(P)-bd_dom_sf"/>
</dbReference>
<dbReference type="PRINTS" id="PR00081">
    <property type="entry name" value="GDHRDH"/>
</dbReference>
<dbReference type="GO" id="GO:0006633">
    <property type="term" value="P:fatty acid biosynthetic process"/>
    <property type="evidence" value="ECO:0007669"/>
    <property type="project" value="TreeGrafter"/>
</dbReference>
<dbReference type="EC" id="1.1.1.100" evidence="4"/>
<dbReference type="CDD" id="cd05233">
    <property type="entry name" value="SDR_c"/>
    <property type="match status" value="1"/>
</dbReference>
<comment type="similarity">
    <text evidence="1 3">Belongs to the short-chain dehydrogenases/reductases (SDR) family.</text>
</comment>
<dbReference type="OrthoDB" id="5359522at2"/>
<dbReference type="Proteomes" id="UP000093281">
    <property type="component" value="Unassembled WGS sequence"/>
</dbReference>
<dbReference type="PANTHER" id="PTHR42760:SF133">
    <property type="entry name" value="3-OXOACYL-[ACYL-CARRIER-PROTEIN] REDUCTASE"/>
    <property type="match status" value="1"/>
</dbReference>
<gene>
    <name evidence="4" type="primary">fabG_2</name>
    <name evidence="4" type="ORF">AAX29_01015</name>
    <name evidence="5" type="ORF">FE246_02365</name>
</gene>
<dbReference type="EMBL" id="LCUJ01000002">
    <property type="protein sequence ID" value="OCL99962.1"/>
    <property type="molecule type" value="Genomic_DNA"/>
</dbReference>
<dbReference type="GO" id="GO:0004316">
    <property type="term" value="F:3-oxoacyl-[acyl-carrier-protein] reductase (NADPH) activity"/>
    <property type="evidence" value="ECO:0007669"/>
    <property type="project" value="UniProtKB-EC"/>
</dbReference>
<dbReference type="PATRIC" id="fig|544718.51.peg.992"/>
<evidence type="ECO:0000256" key="1">
    <source>
        <dbReference type="ARBA" id="ARBA00006484"/>
    </source>
</evidence>
<evidence type="ECO:0000313" key="4">
    <source>
        <dbReference type="EMBL" id="OCL99962.1"/>
    </source>
</evidence>